<proteinExistence type="inferred from homology"/>
<keyword evidence="4" id="KW-1185">Reference proteome</keyword>
<dbReference type="PANTHER" id="PTHR48048:SF45">
    <property type="entry name" value="GLYCOSYLTRANSFERASE"/>
    <property type="match status" value="1"/>
</dbReference>
<evidence type="ECO:0000313" key="3">
    <source>
        <dbReference type="EMBL" id="QCE01924.1"/>
    </source>
</evidence>
<dbReference type="InterPro" id="IPR035595">
    <property type="entry name" value="UDP_glycos_trans_CS"/>
</dbReference>
<dbReference type="Pfam" id="PF00201">
    <property type="entry name" value="UDPGT"/>
    <property type="match status" value="1"/>
</dbReference>
<evidence type="ECO:0000256" key="2">
    <source>
        <dbReference type="ARBA" id="ARBA00022679"/>
    </source>
</evidence>
<protein>
    <submittedName>
        <fullName evidence="3">Hydroquinone glucosyltransferase</fullName>
    </submittedName>
</protein>
<dbReference type="SUPFAM" id="SSF53756">
    <property type="entry name" value="UDP-Glycosyltransferase/glycogen phosphorylase"/>
    <property type="match status" value="2"/>
</dbReference>
<evidence type="ECO:0000313" key="4">
    <source>
        <dbReference type="Proteomes" id="UP000501690"/>
    </source>
</evidence>
<dbReference type="FunFam" id="3.40.50.2000:FF:000056">
    <property type="entry name" value="Glycosyltransferase"/>
    <property type="match status" value="1"/>
</dbReference>
<dbReference type="InterPro" id="IPR002213">
    <property type="entry name" value="UDP_glucos_trans"/>
</dbReference>
<organism evidence="3 4">
    <name type="scientific">Vigna unguiculata</name>
    <name type="common">Cowpea</name>
    <dbReference type="NCBI Taxonomy" id="3917"/>
    <lineage>
        <taxon>Eukaryota</taxon>
        <taxon>Viridiplantae</taxon>
        <taxon>Streptophyta</taxon>
        <taxon>Embryophyta</taxon>
        <taxon>Tracheophyta</taxon>
        <taxon>Spermatophyta</taxon>
        <taxon>Magnoliopsida</taxon>
        <taxon>eudicotyledons</taxon>
        <taxon>Gunneridae</taxon>
        <taxon>Pentapetalae</taxon>
        <taxon>rosids</taxon>
        <taxon>fabids</taxon>
        <taxon>Fabales</taxon>
        <taxon>Fabaceae</taxon>
        <taxon>Papilionoideae</taxon>
        <taxon>50 kb inversion clade</taxon>
        <taxon>NPAAA clade</taxon>
        <taxon>indigoferoid/millettioid clade</taxon>
        <taxon>Phaseoleae</taxon>
        <taxon>Vigna</taxon>
    </lineage>
</organism>
<evidence type="ECO:0000256" key="1">
    <source>
        <dbReference type="ARBA" id="ARBA00009995"/>
    </source>
</evidence>
<dbReference type="InterPro" id="IPR050481">
    <property type="entry name" value="UDP-glycosyltransf_plant"/>
</dbReference>
<dbReference type="CDD" id="cd03784">
    <property type="entry name" value="GT1_Gtf-like"/>
    <property type="match status" value="2"/>
</dbReference>
<sequence length="797" mass="88545">MSERVTTMEKAARLVFIPGLGAGHLVSAIQFANLLLERHHHISITLLVIKLPSDTTTAAYTHSLINSQRFQLINLPETPSNSQPTLMNETIELQKPHVREAISNLSPTPPLAAFVVDMFFTTMIDVAKEFNVPSLVFFTSGLAFLGLMLHLHTLKEEENAEFTEFDAEWVIPSFAKPIPARNFPSVTLRKEWEEVFMNFGRGLKKADGFIVNSFEELESHAAQSFFHGPQAVYAVGPILNPKPKPHANAHADNADIFDWLDQQPPSSVVFLCFGSMGSFGEDQVREIARALENSGARFLCFPCPSNHFHLNNSTHTTTSEWMSERVTTMEKAARLVFIPGLGAGHLVSAIQFANLLLERHHHISITLLVIKLPSDTTTAAYTHSLINSQRFQLINLPETPSNSQPTLMNETIELQKPHVREAISNLSPTPPLAAFVVDMFFTTMIDVAKEFNVPSLVFFTSGLAFLGLMLHLHTLKEEENAEFTEFDAEWVIPSFAKPIPARNFPSVTLRKEWEEVFMNFGRGLKKADGFIVNSFEELESHAAQSFFHGPQAVYAVGPILNPKPKPHANAHADNADIFDWLDQQPPSSVVFLCFGSMGSFGEDQVREIARALENSGARFLWSLRKPPPKGSTFMTPPSDYAPSELPPILPAGFLDRTAGIGKVIGWAPQAQILAHRATGGFVSHCGWNSTLESIHFGVPIATWPLYAEQQTNAFLLVRELEIALEISLDYRVDFMGEAPSVLSAEKIGNGIRNLVEIDDERRKRVVEASEKSRTTLLEGGCSHSSLGRFVDYVMNQV</sequence>
<accession>A0A4D6MMC8</accession>
<dbReference type="Gene3D" id="3.40.50.2000">
    <property type="entry name" value="Glycogen Phosphorylase B"/>
    <property type="match status" value="4"/>
</dbReference>
<gene>
    <name evidence="3" type="ORF">DEO72_LG7g3224</name>
</gene>
<keyword evidence="2 3" id="KW-0808">Transferase</keyword>
<dbReference type="Proteomes" id="UP000501690">
    <property type="component" value="Linkage Group LG7"/>
</dbReference>
<dbReference type="PANTHER" id="PTHR48048">
    <property type="entry name" value="GLYCOSYLTRANSFERASE"/>
    <property type="match status" value="1"/>
</dbReference>
<dbReference type="EMBL" id="CP039351">
    <property type="protein sequence ID" value="QCE01924.1"/>
    <property type="molecule type" value="Genomic_DNA"/>
</dbReference>
<reference evidence="3 4" key="1">
    <citation type="submission" date="2019-04" db="EMBL/GenBank/DDBJ databases">
        <title>An improved genome assembly and genetic linkage map for asparagus bean, Vigna unguiculata ssp. sesquipedialis.</title>
        <authorList>
            <person name="Xia Q."/>
            <person name="Zhang R."/>
            <person name="Dong Y."/>
        </authorList>
    </citation>
    <scope>NUCLEOTIDE SEQUENCE [LARGE SCALE GENOMIC DNA]</scope>
    <source>
        <tissue evidence="3">Leaf</tissue>
    </source>
</reference>
<dbReference type="PROSITE" id="PS00375">
    <property type="entry name" value="UDPGT"/>
    <property type="match status" value="1"/>
</dbReference>
<dbReference type="AlphaFoldDB" id="A0A4D6MMC8"/>
<name>A0A4D6MMC8_VIGUN</name>
<comment type="similarity">
    <text evidence="1">Belongs to the UDP-glycosyltransferase family.</text>
</comment>
<dbReference type="GO" id="GO:0035251">
    <property type="term" value="F:UDP-glucosyltransferase activity"/>
    <property type="evidence" value="ECO:0007669"/>
    <property type="project" value="InterPro"/>
</dbReference>